<protein>
    <recommendedName>
        <fullName evidence="2">DUF4455 domain-containing protein</fullName>
    </recommendedName>
</protein>
<dbReference type="AlphaFoldDB" id="A0A3P7QZ05"/>
<feature type="non-terminal residue" evidence="3">
    <location>
        <position position="127"/>
    </location>
</feature>
<dbReference type="InterPro" id="IPR028089">
    <property type="entry name" value="DUF4455"/>
</dbReference>
<proteinExistence type="predicted"/>
<organism evidence="3 4">
    <name type="scientific">Dibothriocephalus latus</name>
    <name type="common">Fish tapeworm</name>
    <name type="synonym">Diphyllobothrium latum</name>
    <dbReference type="NCBI Taxonomy" id="60516"/>
    <lineage>
        <taxon>Eukaryota</taxon>
        <taxon>Metazoa</taxon>
        <taxon>Spiralia</taxon>
        <taxon>Lophotrochozoa</taxon>
        <taxon>Platyhelminthes</taxon>
        <taxon>Cestoda</taxon>
        <taxon>Eucestoda</taxon>
        <taxon>Diphyllobothriidea</taxon>
        <taxon>Diphyllobothriidae</taxon>
        <taxon>Dibothriocephalus</taxon>
    </lineage>
</organism>
<keyword evidence="4" id="KW-1185">Reference proteome</keyword>
<keyword evidence="1" id="KW-0175">Coiled coil</keyword>
<feature type="domain" description="DUF4455" evidence="2">
    <location>
        <begin position="12"/>
        <end position="116"/>
    </location>
</feature>
<dbReference type="EMBL" id="UYRU01090245">
    <property type="protein sequence ID" value="VDN37112.1"/>
    <property type="molecule type" value="Genomic_DNA"/>
</dbReference>
<dbReference type="Pfam" id="PF14643">
    <property type="entry name" value="DUF4455"/>
    <property type="match status" value="1"/>
</dbReference>
<sequence>MTQRWRASGYDGLRLQQAAYREELSTKRAANREKIDQQEIRLGQVIDDLRRADNEAAVDQLLEEALGMLQGIQTLREQHHESVVDFHKQYPAQVAKTLLQFHRDVCQFFGVHRCNQAEVPKKLQKDL</sequence>
<name>A0A3P7QZ05_DIBLA</name>
<dbReference type="Proteomes" id="UP000281553">
    <property type="component" value="Unassembled WGS sequence"/>
</dbReference>
<reference evidence="3 4" key="1">
    <citation type="submission" date="2018-11" db="EMBL/GenBank/DDBJ databases">
        <authorList>
            <consortium name="Pathogen Informatics"/>
        </authorList>
    </citation>
    <scope>NUCLEOTIDE SEQUENCE [LARGE SCALE GENOMIC DNA]</scope>
</reference>
<gene>
    <name evidence="3" type="ORF">DILT_LOCUS17233</name>
</gene>
<evidence type="ECO:0000256" key="1">
    <source>
        <dbReference type="SAM" id="Coils"/>
    </source>
</evidence>
<feature type="coiled-coil region" evidence="1">
    <location>
        <begin position="21"/>
        <end position="55"/>
    </location>
</feature>
<accession>A0A3P7QZ05</accession>
<evidence type="ECO:0000313" key="3">
    <source>
        <dbReference type="EMBL" id="VDN37112.1"/>
    </source>
</evidence>
<evidence type="ECO:0000313" key="4">
    <source>
        <dbReference type="Proteomes" id="UP000281553"/>
    </source>
</evidence>
<evidence type="ECO:0000259" key="2">
    <source>
        <dbReference type="Pfam" id="PF14643"/>
    </source>
</evidence>